<feature type="transmembrane region" description="Helical" evidence="5">
    <location>
        <begin position="357"/>
        <end position="378"/>
    </location>
</feature>
<evidence type="ECO:0000256" key="4">
    <source>
        <dbReference type="ARBA" id="ARBA00023136"/>
    </source>
</evidence>
<evidence type="ECO:0000313" key="8">
    <source>
        <dbReference type="Proteomes" id="UP000619260"/>
    </source>
</evidence>
<dbReference type="SUPFAM" id="SSF103473">
    <property type="entry name" value="MFS general substrate transporter"/>
    <property type="match status" value="1"/>
</dbReference>
<evidence type="ECO:0000256" key="2">
    <source>
        <dbReference type="ARBA" id="ARBA00022692"/>
    </source>
</evidence>
<dbReference type="RefSeq" id="WP_239153693.1">
    <property type="nucleotide sequence ID" value="NZ_BOPF01000044.1"/>
</dbReference>
<gene>
    <name evidence="7" type="ORF">Val02_79940</name>
</gene>
<feature type="transmembrane region" description="Helical" evidence="5">
    <location>
        <begin position="75"/>
        <end position="93"/>
    </location>
</feature>
<accession>A0A8J3YV65</accession>
<dbReference type="Pfam" id="PF07690">
    <property type="entry name" value="MFS_1"/>
    <property type="match status" value="1"/>
</dbReference>
<protein>
    <recommendedName>
        <fullName evidence="6">Major facilitator superfamily (MFS) profile domain-containing protein</fullName>
    </recommendedName>
</protein>
<evidence type="ECO:0000259" key="6">
    <source>
        <dbReference type="PROSITE" id="PS50850"/>
    </source>
</evidence>
<feature type="transmembrane region" description="Helical" evidence="5">
    <location>
        <begin position="12"/>
        <end position="32"/>
    </location>
</feature>
<evidence type="ECO:0000256" key="3">
    <source>
        <dbReference type="ARBA" id="ARBA00022989"/>
    </source>
</evidence>
<evidence type="ECO:0000313" key="7">
    <source>
        <dbReference type="EMBL" id="GIJ51108.1"/>
    </source>
</evidence>
<dbReference type="InterPro" id="IPR036259">
    <property type="entry name" value="MFS_trans_sf"/>
</dbReference>
<organism evidence="7 8">
    <name type="scientific">Virgisporangium aliadipatigenens</name>
    <dbReference type="NCBI Taxonomy" id="741659"/>
    <lineage>
        <taxon>Bacteria</taxon>
        <taxon>Bacillati</taxon>
        <taxon>Actinomycetota</taxon>
        <taxon>Actinomycetes</taxon>
        <taxon>Micromonosporales</taxon>
        <taxon>Micromonosporaceae</taxon>
        <taxon>Virgisporangium</taxon>
    </lineage>
</organism>
<dbReference type="GO" id="GO:0022857">
    <property type="term" value="F:transmembrane transporter activity"/>
    <property type="evidence" value="ECO:0007669"/>
    <property type="project" value="InterPro"/>
</dbReference>
<sequence>MRLALTRDKLTWVMYGQLSIYGYFLYGFGPVVPLLRDEQATSRAVASLHGTALAVGGMLGGIVFSGLVRRHGRGAVLLMGQIGLALGVAGLWVSHAPAATIGSVLIAGTAGTFLINTATAALAERHGAAGPAAISEANAAAAGVGTISPLIVGGAITLGFGWRPGLAVAALLAAALALVTARLRLSRPADPHAAPVPERPLPRLYRLAWASLFFTGSVEVSFSLWAADVLRDHAGTAPGTATAAVSGVVAGMFVGRLVGVRLLLRHSAPGVLLCALALSTAGLAVFWAATVPWLAITALVVCGLGNSVHYPLAMGLAVRHSDGQPDKAAGRTAYAVGLSFGLAPFVLGWVADRTGPHPAFLLVFVMLAGSAIVVSRLWSAQRRTSGHDARDRDAVGDRH</sequence>
<dbReference type="Gene3D" id="1.20.1250.20">
    <property type="entry name" value="MFS general substrate transporter like domains"/>
    <property type="match status" value="2"/>
</dbReference>
<feature type="transmembrane region" description="Helical" evidence="5">
    <location>
        <begin position="270"/>
        <end position="287"/>
    </location>
</feature>
<feature type="transmembrane region" description="Helical" evidence="5">
    <location>
        <begin position="333"/>
        <end position="351"/>
    </location>
</feature>
<feature type="domain" description="Major facilitator superfamily (MFS) profile" evidence="6">
    <location>
        <begin position="1"/>
        <end position="382"/>
    </location>
</feature>
<comment type="caution">
    <text evidence="7">The sequence shown here is derived from an EMBL/GenBank/DDBJ whole genome shotgun (WGS) entry which is preliminary data.</text>
</comment>
<dbReference type="InterPro" id="IPR051788">
    <property type="entry name" value="MFS_Transporter"/>
</dbReference>
<feature type="transmembrane region" description="Helical" evidence="5">
    <location>
        <begin position="239"/>
        <end position="258"/>
    </location>
</feature>
<dbReference type="EMBL" id="BOPF01000044">
    <property type="protein sequence ID" value="GIJ51108.1"/>
    <property type="molecule type" value="Genomic_DNA"/>
</dbReference>
<feature type="transmembrane region" description="Helical" evidence="5">
    <location>
        <begin position="204"/>
        <end position="227"/>
    </location>
</feature>
<proteinExistence type="predicted"/>
<reference evidence="7" key="1">
    <citation type="submission" date="2021-01" db="EMBL/GenBank/DDBJ databases">
        <title>Whole genome shotgun sequence of Virgisporangium aliadipatigenens NBRC 105644.</title>
        <authorList>
            <person name="Komaki H."/>
            <person name="Tamura T."/>
        </authorList>
    </citation>
    <scope>NUCLEOTIDE SEQUENCE</scope>
    <source>
        <strain evidence="7">NBRC 105644</strain>
    </source>
</reference>
<feature type="transmembrane region" description="Helical" evidence="5">
    <location>
        <begin position="99"/>
        <end position="118"/>
    </location>
</feature>
<feature type="transmembrane region" description="Helical" evidence="5">
    <location>
        <begin position="166"/>
        <end position="183"/>
    </location>
</feature>
<dbReference type="InterPro" id="IPR011701">
    <property type="entry name" value="MFS"/>
</dbReference>
<feature type="transmembrane region" description="Helical" evidence="5">
    <location>
        <begin position="139"/>
        <end position="160"/>
    </location>
</feature>
<feature type="transmembrane region" description="Helical" evidence="5">
    <location>
        <begin position="44"/>
        <end position="68"/>
    </location>
</feature>
<dbReference type="PROSITE" id="PS50850">
    <property type="entry name" value="MFS"/>
    <property type="match status" value="1"/>
</dbReference>
<keyword evidence="2 5" id="KW-0812">Transmembrane</keyword>
<keyword evidence="3 5" id="KW-1133">Transmembrane helix</keyword>
<comment type="subcellular location">
    <subcellularLocation>
        <location evidence="1">Cell membrane</location>
        <topology evidence="1">Multi-pass membrane protein</topology>
    </subcellularLocation>
</comment>
<dbReference type="GO" id="GO:0005886">
    <property type="term" value="C:plasma membrane"/>
    <property type="evidence" value="ECO:0007669"/>
    <property type="project" value="UniProtKB-SubCell"/>
</dbReference>
<name>A0A8J3YV65_9ACTN</name>
<keyword evidence="8" id="KW-1185">Reference proteome</keyword>
<feature type="transmembrane region" description="Helical" evidence="5">
    <location>
        <begin position="293"/>
        <end position="312"/>
    </location>
</feature>
<dbReference type="InterPro" id="IPR020846">
    <property type="entry name" value="MFS_dom"/>
</dbReference>
<dbReference type="PANTHER" id="PTHR23514:SF13">
    <property type="entry name" value="INNER MEMBRANE PROTEIN YBJJ"/>
    <property type="match status" value="1"/>
</dbReference>
<keyword evidence="4 5" id="KW-0472">Membrane</keyword>
<dbReference type="Proteomes" id="UP000619260">
    <property type="component" value="Unassembled WGS sequence"/>
</dbReference>
<evidence type="ECO:0000256" key="1">
    <source>
        <dbReference type="ARBA" id="ARBA00004651"/>
    </source>
</evidence>
<dbReference type="AlphaFoldDB" id="A0A8J3YV65"/>
<dbReference type="PANTHER" id="PTHR23514">
    <property type="entry name" value="BYPASS OF STOP CODON PROTEIN 6"/>
    <property type="match status" value="1"/>
</dbReference>
<evidence type="ECO:0000256" key="5">
    <source>
        <dbReference type="SAM" id="Phobius"/>
    </source>
</evidence>